<dbReference type="GO" id="GO:0008083">
    <property type="term" value="F:growth factor activity"/>
    <property type="evidence" value="ECO:0007669"/>
    <property type="project" value="InterPro"/>
</dbReference>
<keyword evidence="1" id="KW-0472">Membrane</keyword>
<evidence type="ECO:0000256" key="1">
    <source>
        <dbReference type="SAM" id="Phobius"/>
    </source>
</evidence>
<evidence type="ECO:0000259" key="2">
    <source>
        <dbReference type="PROSITE" id="PS50278"/>
    </source>
</evidence>
<gene>
    <name evidence="3" type="ORF">pdam_00012108</name>
</gene>
<dbReference type="AlphaFoldDB" id="A0A3M6UR66"/>
<dbReference type="EMBL" id="RCHS01000902">
    <property type="protein sequence ID" value="RMX56166.1"/>
    <property type="molecule type" value="Genomic_DNA"/>
</dbReference>
<dbReference type="PROSITE" id="PS50278">
    <property type="entry name" value="PDGF_2"/>
    <property type="match status" value="1"/>
</dbReference>
<dbReference type="Gene3D" id="2.10.90.10">
    <property type="entry name" value="Cystine-knot cytokines"/>
    <property type="match status" value="1"/>
</dbReference>
<feature type="domain" description="Platelet-derived growth factor (PDGF) family profile" evidence="2">
    <location>
        <begin position="41"/>
        <end position="103"/>
    </location>
</feature>
<organism evidence="3 4">
    <name type="scientific">Pocillopora damicornis</name>
    <name type="common">Cauliflower coral</name>
    <name type="synonym">Millepora damicornis</name>
    <dbReference type="NCBI Taxonomy" id="46731"/>
    <lineage>
        <taxon>Eukaryota</taxon>
        <taxon>Metazoa</taxon>
        <taxon>Cnidaria</taxon>
        <taxon>Anthozoa</taxon>
        <taxon>Hexacorallia</taxon>
        <taxon>Scleractinia</taxon>
        <taxon>Astrocoeniina</taxon>
        <taxon>Pocilloporidae</taxon>
        <taxon>Pocillopora</taxon>
    </lineage>
</organism>
<protein>
    <recommendedName>
        <fullName evidence="2">Platelet-derived growth factor (PDGF) family profile domain-containing protein</fullName>
    </recommendedName>
</protein>
<keyword evidence="1" id="KW-1133">Transmembrane helix</keyword>
<dbReference type="GO" id="GO:0016020">
    <property type="term" value="C:membrane"/>
    <property type="evidence" value="ECO:0007669"/>
    <property type="project" value="InterPro"/>
</dbReference>
<feature type="transmembrane region" description="Helical" evidence="1">
    <location>
        <begin position="138"/>
        <end position="161"/>
    </location>
</feature>
<comment type="caution">
    <text evidence="3">The sequence shown here is derived from an EMBL/GenBank/DDBJ whole genome shotgun (WGS) entry which is preliminary data.</text>
</comment>
<accession>A0A3M6UR66</accession>
<reference evidence="3 4" key="1">
    <citation type="journal article" date="2018" name="Sci. Rep.">
        <title>Comparative analysis of the Pocillopora damicornis genome highlights role of immune system in coral evolution.</title>
        <authorList>
            <person name="Cunning R."/>
            <person name="Bay R.A."/>
            <person name="Gillette P."/>
            <person name="Baker A.C."/>
            <person name="Traylor-Knowles N."/>
        </authorList>
    </citation>
    <scope>NUCLEOTIDE SEQUENCE [LARGE SCALE GENOMIC DNA]</scope>
    <source>
        <strain evidence="3">RSMAS</strain>
        <tissue evidence="3">Whole animal</tissue>
    </source>
</reference>
<proteinExistence type="predicted"/>
<dbReference type="InterPro" id="IPR000072">
    <property type="entry name" value="PDGF/VEGF_dom"/>
</dbReference>
<dbReference type="InterPro" id="IPR029034">
    <property type="entry name" value="Cystine-knot_cytokine"/>
</dbReference>
<dbReference type="SUPFAM" id="SSF57501">
    <property type="entry name" value="Cystine-knot cytokines"/>
    <property type="match status" value="1"/>
</dbReference>
<keyword evidence="4" id="KW-1185">Reference proteome</keyword>
<dbReference type="Proteomes" id="UP000275408">
    <property type="component" value="Unassembled WGS sequence"/>
</dbReference>
<evidence type="ECO:0000313" key="3">
    <source>
        <dbReference type="EMBL" id="RMX56166.1"/>
    </source>
</evidence>
<keyword evidence="1" id="KW-0812">Transmembrane</keyword>
<sequence length="183" mass="20312">MLWALHPPYISRPKVQAFAIQLQEQSCKPRPVVVGDQTEGFKPYHVLLHRCSGTCDDINPERKPCIPSTTELIDVKVHDPFNGNDKIIKVLNHTSCDCECNLDCDLDNGQVPDGDQCICKPVSQPSGRKPDIEDILPYKIGLCVTSAVAFCALVFGMIMYARRKNILKKVKQPCCKGKGQEGS</sequence>
<evidence type="ECO:0000313" key="4">
    <source>
        <dbReference type="Proteomes" id="UP000275408"/>
    </source>
</evidence>
<name>A0A3M6UR66_POCDA</name>
<dbReference type="OrthoDB" id="5970932at2759"/>
<dbReference type="SMART" id="SM00141">
    <property type="entry name" value="PDGF"/>
    <property type="match status" value="1"/>
</dbReference>